<dbReference type="GO" id="GO:0019367">
    <property type="term" value="P:fatty acid elongation, saturated fatty acid"/>
    <property type="evidence" value="ECO:0007669"/>
    <property type="project" value="TreeGrafter"/>
</dbReference>
<evidence type="ECO:0000256" key="6">
    <source>
        <dbReference type="ARBA" id="ARBA00022989"/>
    </source>
</evidence>
<keyword evidence="7 10" id="KW-0443">Lipid metabolism</keyword>
<evidence type="ECO:0000256" key="4">
    <source>
        <dbReference type="ARBA" id="ARBA00022692"/>
    </source>
</evidence>
<evidence type="ECO:0000256" key="9">
    <source>
        <dbReference type="ARBA" id="ARBA00023160"/>
    </source>
</evidence>
<feature type="transmembrane region" description="Helical" evidence="10">
    <location>
        <begin position="58"/>
        <end position="77"/>
    </location>
</feature>
<evidence type="ECO:0000256" key="1">
    <source>
        <dbReference type="ARBA" id="ARBA00004141"/>
    </source>
</evidence>
<gene>
    <name evidence="11" type="ORF">LARSCL_LOCUS4103</name>
</gene>
<comment type="subcellular location">
    <subcellularLocation>
        <location evidence="1">Membrane</location>
        <topology evidence="1">Multi-pass membrane protein</topology>
    </subcellularLocation>
</comment>
<sequence length="254" mass="30058">MSLAALYDFVFTYDVENKYIIKHPSVLYSVIAAYILFVKWIGPALMENRKAFEMRNILIFYNFFQAIGNTFIAYEIISGLIEFWDERCMVKYNPELPKLIQRAFKPAWFLFLVKHIDLLDTVFFVLRKKQSQITFLHVFHHAGMCLIAIWGITRLHMTPGFYIAIGFAINTIIHIIMYTYYGLAAIGPNMRKYLWWKKYLTLIQITQIFFIAMYLFVGILTGCEELGTIEILAFSYIVLNLVLFLNFYRKYKKE</sequence>
<comment type="catalytic activity">
    <reaction evidence="10">
        <text>a very-long-chain acyl-CoA + malonyl-CoA + H(+) = a very-long-chain 3-oxoacyl-CoA + CO2 + CoA</text>
        <dbReference type="Rhea" id="RHEA:32727"/>
        <dbReference type="ChEBI" id="CHEBI:15378"/>
        <dbReference type="ChEBI" id="CHEBI:16526"/>
        <dbReference type="ChEBI" id="CHEBI:57287"/>
        <dbReference type="ChEBI" id="CHEBI:57384"/>
        <dbReference type="ChEBI" id="CHEBI:90725"/>
        <dbReference type="ChEBI" id="CHEBI:90736"/>
        <dbReference type="EC" id="2.3.1.199"/>
    </reaction>
</comment>
<comment type="caution">
    <text evidence="11">The sequence shown here is derived from an EMBL/GenBank/DDBJ whole genome shotgun (WGS) entry which is preliminary data.</text>
</comment>
<dbReference type="InterPro" id="IPR002076">
    <property type="entry name" value="ELO_fam"/>
</dbReference>
<reference evidence="11 12" key="1">
    <citation type="submission" date="2024-04" db="EMBL/GenBank/DDBJ databases">
        <authorList>
            <person name="Rising A."/>
            <person name="Reimegard J."/>
            <person name="Sonavane S."/>
            <person name="Akerstrom W."/>
            <person name="Nylinder S."/>
            <person name="Hedman E."/>
            <person name="Kallberg Y."/>
        </authorList>
    </citation>
    <scope>NUCLEOTIDE SEQUENCE [LARGE SCALE GENOMIC DNA]</scope>
</reference>
<evidence type="ECO:0000313" key="12">
    <source>
        <dbReference type="Proteomes" id="UP001497382"/>
    </source>
</evidence>
<evidence type="ECO:0000256" key="7">
    <source>
        <dbReference type="ARBA" id="ARBA00023098"/>
    </source>
</evidence>
<feature type="transmembrane region" description="Helical" evidence="10">
    <location>
        <begin position="199"/>
        <end position="220"/>
    </location>
</feature>
<evidence type="ECO:0000313" key="11">
    <source>
        <dbReference type="EMBL" id="CAL1268316.1"/>
    </source>
</evidence>
<evidence type="ECO:0000256" key="5">
    <source>
        <dbReference type="ARBA" id="ARBA00022832"/>
    </source>
</evidence>
<dbReference type="PANTHER" id="PTHR11157">
    <property type="entry name" value="FATTY ACID ACYL TRANSFERASE-RELATED"/>
    <property type="match status" value="1"/>
</dbReference>
<dbReference type="InterPro" id="IPR030457">
    <property type="entry name" value="ELO_CS"/>
</dbReference>
<accession>A0AAV1ZD84</accession>
<dbReference type="PROSITE" id="PS01188">
    <property type="entry name" value="ELO"/>
    <property type="match status" value="1"/>
</dbReference>
<dbReference type="Proteomes" id="UP001497382">
    <property type="component" value="Unassembled WGS sequence"/>
</dbReference>
<dbReference type="EC" id="2.3.1.199" evidence="10"/>
<comment type="similarity">
    <text evidence="10">Belongs to the ELO family.</text>
</comment>
<keyword evidence="9 10" id="KW-0275">Fatty acid biosynthesis</keyword>
<dbReference type="GO" id="GO:0009922">
    <property type="term" value="F:fatty acid elongase activity"/>
    <property type="evidence" value="ECO:0007669"/>
    <property type="project" value="UniProtKB-EC"/>
</dbReference>
<dbReference type="GO" id="GO:0030148">
    <property type="term" value="P:sphingolipid biosynthetic process"/>
    <property type="evidence" value="ECO:0007669"/>
    <property type="project" value="TreeGrafter"/>
</dbReference>
<dbReference type="GO" id="GO:0005789">
    <property type="term" value="C:endoplasmic reticulum membrane"/>
    <property type="evidence" value="ECO:0007669"/>
    <property type="project" value="TreeGrafter"/>
</dbReference>
<dbReference type="PANTHER" id="PTHR11157:SF126">
    <property type="entry name" value="ELONGATION OF VERY LONG CHAIN FATTY ACIDS PROTEIN"/>
    <property type="match status" value="1"/>
</dbReference>
<keyword evidence="2 10" id="KW-0444">Lipid biosynthesis</keyword>
<keyword evidence="6 10" id="KW-1133">Transmembrane helix</keyword>
<dbReference type="EMBL" id="CAXIEN010000032">
    <property type="protein sequence ID" value="CAL1268316.1"/>
    <property type="molecule type" value="Genomic_DNA"/>
</dbReference>
<dbReference type="GO" id="GO:0042761">
    <property type="term" value="P:very long-chain fatty acid biosynthetic process"/>
    <property type="evidence" value="ECO:0007669"/>
    <property type="project" value="TreeGrafter"/>
</dbReference>
<dbReference type="GO" id="GO:0034626">
    <property type="term" value="P:fatty acid elongation, polyunsaturated fatty acid"/>
    <property type="evidence" value="ECO:0007669"/>
    <property type="project" value="TreeGrafter"/>
</dbReference>
<evidence type="ECO:0000256" key="8">
    <source>
        <dbReference type="ARBA" id="ARBA00023136"/>
    </source>
</evidence>
<dbReference type="Pfam" id="PF01151">
    <property type="entry name" value="ELO"/>
    <property type="match status" value="1"/>
</dbReference>
<keyword evidence="12" id="KW-1185">Reference proteome</keyword>
<protein>
    <recommendedName>
        <fullName evidence="10">Elongation of very long chain fatty acids protein</fullName>
        <ecNumber evidence="10">2.3.1.199</ecNumber>
    </recommendedName>
    <alternativeName>
        <fullName evidence="10">Very-long-chain 3-oxoacyl-CoA synthase</fullName>
    </alternativeName>
</protein>
<proteinExistence type="inferred from homology"/>
<keyword evidence="4 10" id="KW-0812">Transmembrane</keyword>
<evidence type="ECO:0000256" key="3">
    <source>
        <dbReference type="ARBA" id="ARBA00022679"/>
    </source>
</evidence>
<feature type="transmembrane region" description="Helical" evidence="10">
    <location>
        <begin position="26"/>
        <end position="46"/>
    </location>
</feature>
<feature type="transmembrane region" description="Helical" evidence="10">
    <location>
        <begin position="159"/>
        <end position="187"/>
    </location>
</feature>
<evidence type="ECO:0000256" key="10">
    <source>
        <dbReference type="RuleBase" id="RU361115"/>
    </source>
</evidence>
<keyword evidence="8 10" id="KW-0472">Membrane</keyword>
<organism evidence="11 12">
    <name type="scientific">Larinioides sclopetarius</name>
    <dbReference type="NCBI Taxonomy" id="280406"/>
    <lineage>
        <taxon>Eukaryota</taxon>
        <taxon>Metazoa</taxon>
        <taxon>Ecdysozoa</taxon>
        <taxon>Arthropoda</taxon>
        <taxon>Chelicerata</taxon>
        <taxon>Arachnida</taxon>
        <taxon>Araneae</taxon>
        <taxon>Araneomorphae</taxon>
        <taxon>Entelegynae</taxon>
        <taxon>Araneoidea</taxon>
        <taxon>Araneidae</taxon>
        <taxon>Larinioides</taxon>
    </lineage>
</organism>
<feature type="transmembrane region" description="Helical" evidence="10">
    <location>
        <begin position="107"/>
        <end position="126"/>
    </location>
</feature>
<keyword evidence="5 10" id="KW-0276">Fatty acid metabolism</keyword>
<dbReference type="AlphaFoldDB" id="A0AAV1ZD84"/>
<dbReference type="GO" id="GO:0034625">
    <property type="term" value="P:fatty acid elongation, monounsaturated fatty acid"/>
    <property type="evidence" value="ECO:0007669"/>
    <property type="project" value="TreeGrafter"/>
</dbReference>
<keyword evidence="3 10" id="KW-0808">Transferase</keyword>
<name>A0AAV1ZD84_9ARAC</name>
<feature type="transmembrane region" description="Helical" evidence="10">
    <location>
        <begin position="133"/>
        <end position="153"/>
    </location>
</feature>
<evidence type="ECO:0000256" key="2">
    <source>
        <dbReference type="ARBA" id="ARBA00022516"/>
    </source>
</evidence>
<feature type="transmembrane region" description="Helical" evidence="10">
    <location>
        <begin position="226"/>
        <end position="248"/>
    </location>
</feature>